<accession>A0ABY5RZ58</accession>
<evidence type="ECO:0000313" key="6">
    <source>
        <dbReference type="Proteomes" id="UP001017257"/>
    </source>
</evidence>
<name>A0ABY5RZ58_9HYPH</name>
<keyword evidence="2" id="KW-0521">NADP</keyword>
<dbReference type="PANTHER" id="PTHR43827">
    <property type="entry name" value="2,5-DIKETO-D-GLUCONIC ACID REDUCTASE"/>
    <property type="match status" value="1"/>
</dbReference>
<dbReference type="PROSITE" id="PS00063">
    <property type="entry name" value="ALDOKETO_REDUCTASE_3"/>
    <property type="match status" value="1"/>
</dbReference>
<dbReference type="PRINTS" id="PR00069">
    <property type="entry name" value="ALDKETRDTASE"/>
</dbReference>
<keyword evidence="3" id="KW-0560">Oxidoreductase</keyword>
<feature type="domain" description="NADP-dependent oxidoreductase" evidence="4">
    <location>
        <begin position="18"/>
        <end position="261"/>
    </location>
</feature>
<comment type="similarity">
    <text evidence="1">Belongs to the aldo/keto reductase family.</text>
</comment>
<keyword evidence="6" id="KW-1185">Reference proteome</keyword>
<dbReference type="EMBL" id="CP102845">
    <property type="protein sequence ID" value="UVF21576.1"/>
    <property type="molecule type" value="Genomic_DNA"/>
</dbReference>
<dbReference type="RefSeq" id="WP_173946305.1">
    <property type="nucleotide sequence ID" value="NZ_CP102845.1"/>
</dbReference>
<dbReference type="InterPro" id="IPR036812">
    <property type="entry name" value="NAD(P)_OxRdtase_dom_sf"/>
</dbReference>
<dbReference type="InterPro" id="IPR020471">
    <property type="entry name" value="AKR"/>
</dbReference>
<evidence type="ECO:0000313" key="5">
    <source>
        <dbReference type="EMBL" id="UVF21576.1"/>
    </source>
</evidence>
<dbReference type="SUPFAM" id="SSF51430">
    <property type="entry name" value="NAD(P)-linked oxidoreductase"/>
    <property type="match status" value="1"/>
</dbReference>
<organism evidence="5 6">
    <name type="scientific">Microvirga terrae</name>
    <dbReference type="NCBI Taxonomy" id="2740529"/>
    <lineage>
        <taxon>Bacteria</taxon>
        <taxon>Pseudomonadati</taxon>
        <taxon>Pseudomonadota</taxon>
        <taxon>Alphaproteobacteria</taxon>
        <taxon>Hyphomicrobiales</taxon>
        <taxon>Methylobacteriaceae</taxon>
        <taxon>Microvirga</taxon>
    </lineage>
</organism>
<evidence type="ECO:0000256" key="3">
    <source>
        <dbReference type="ARBA" id="ARBA00023002"/>
    </source>
</evidence>
<dbReference type="InterPro" id="IPR023210">
    <property type="entry name" value="NADP_OxRdtase_dom"/>
</dbReference>
<dbReference type="PROSITE" id="PS00062">
    <property type="entry name" value="ALDOKETO_REDUCTASE_2"/>
    <property type="match status" value="1"/>
</dbReference>
<dbReference type="Gene3D" id="3.20.20.100">
    <property type="entry name" value="NADP-dependent oxidoreductase domain"/>
    <property type="match status" value="1"/>
</dbReference>
<proteinExistence type="inferred from homology"/>
<dbReference type="InterPro" id="IPR018170">
    <property type="entry name" value="Aldo/ket_reductase_CS"/>
</dbReference>
<evidence type="ECO:0000256" key="2">
    <source>
        <dbReference type="ARBA" id="ARBA00022857"/>
    </source>
</evidence>
<dbReference type="PANTHER" id="PTHR43827:SF3">
    <property type="entry name" value="NADP-DEPENDENT OXIDOREDUCTASE DOMAIN-CONTAINING PROTEIN"/>
    <property type="match status" value="1"/>
</dbReference>
<dbReference type="PIRSF" id="PIRSF000097">
    <property type="entry name" value="AKR"/>
    <property type="match status" value="1"/>
</dbReference>
<reference evidence="5" key="1">
    <citation type="submission" date="2022-08" db="EMBL/GenBank/DDBJ databases">
        <title>Microvirga terrae sp. nov., isolated from soil.</title>
        <authorList>
            <person name="Kim K.H."/>
            <person name="Seo Y.L."/>
            <person name="Kim J.M."/>
            <person name="Lee J.K."/>
            <person name="Han D.M."/>
            <person name="Jeon C.O."/>
        </authorList>
    </citation>
    <scope>NUCLEOTIDE SEQUENCE</scope>
    <source>
        <strain evidence="5">R24</strain>
    </source>
</reference>
<gene>
    <name evidence="5" type="ORF">HPT29_010855</name>
</gene>
<dbReference type="Pfam" id="PF00248">
    <property type="entry name" value="Aldo_ket_red"/>
    <property type="match status" value="1"/>
</dbReference>
<protein>
    <submittedName>
        <fullName evidence="5">Aldo/keto reductase</fullName>
    </submittedName>
</protein>
<evidence type="ECO:0000259" key="4">
    <source>
        <dbReference type="Pfam" id="PF00248"/>
    </source>
</evidence>
<sequence length="276" mass="31226">MPNPHELEFNDGHTMPQLGFGLWQVPNSEAAHVVGQAFRAGYQMVDSAAAYGNEAGVGEALRASGLAREEIFVTTKLANPNHGYDEALRAFDESLERLGSDYVDLYLIHWPRAWEDRYVQTWRAFQRIKEEGRARSIGVSNFTIEHLQRLINETGVVPVLNQIELHPRFQQRVMREFHQKHGIVTQSWSPLGRGQLAENEPISALAAKHGKTWAQIVIRWHIDSGVAVIPKSVTSERIRENFDIFDFALSPDDLAQVSKLDRSDGRVGAHPDQFRP</sequence>
<evidence type="ECO:0000256" key="1">
    <source>
        <dbReference type="ARBA" id="ARBA00007905"/>
    </source>
</evidence>
<dbReference type="Proteomes" id="UP001017257">
    <property type="component" value="Chromosome"/>
</dbReference>